<evidence type="ECO:0000256" key="1">
    <source>
        <dbReference type="ARBA" id="ARBA00004141"/>
    </source>
</evidence>
<feature type="transmembrane region" description="Helical" evidence="6">
    <location>
        <begin position="381"/>
        <end position="405"/>
    </location>
</feature>
<evidence type="ECO:0000313" key="7">
    <source>
        <dbReference type="EMBL" id="SPJ24666.1"/>
    </source>
</evidence>
<keyword evidence="8" id="KW-1185">Reference proteome</keyword>
<evidence type="ECO:0000256" key="6">
    <source>
        <dbReference type="SAM" id="Phobius"/>
    </source>
</evidence>
<keyword evidence="4 6" id="KW-1133">Transmembrane helix</keyword>
<feature type="transmembrane region" description="Helical" evidence="6">
    <location>
        <begin position="290"/>
        <end position="308"/>
    </location>
</feature>
<feature type="transmembrane region" description="Helical" evidence="6">
    <location>
        <begin position="26"/>
        <end position="45"/>
    </location>
</feature>
<feature type="transmembrane region" description="Helical" evidence="6">
    <location>
        <begin position="432"/>
        <end position="453"/>
    </location>
</feature>
<dbReference type="AlphaFoldDB" id="A0A2R8BX69"/>
<feature type="transmembrane region" description="Helical" evidence="6">
    <location>
        <begin position="133"/>
        <end position="157"/>
    </location>
</feature>
<accession>A0A2R8BX69</accession>
<feature type="transmembrane region" description="Helical" evidence="6">
    <location>
        <begin position="169"/>
        <end position="193"/>
    </location>
</feature>
<dbReference type="SUPFAM" id="SSF103473">
    <property type="entry name" value="MFS general substrate transporter"/>
    <property type="match status" value="1"/>
</dbReference>
<feature type="transmembrane region" description="Helical" evidence="6">
    <location>
        <begin position="51"/>
        <end position="75"/>
    </location>
</feature>
<dbReference type="PANTHER" id="PTHR23538:SF1">
    <property type="entry name" value="44.5 KD BACTERIOCHLOROPHYLL SYNTHASE SUBUNIT"/>
    <property type="match status" value="1"/>
</dbReference>
<dbReference type="RefSeq" id="WP_108894491.1">
    <property type="nucleotide sequence ID" value="NZ_ONZF01000005.1"/>
</dbReference>
<dbReference type="Proteomes" id="UP000244912">
    <property type="component" value="Unassembled WGS sequence"/>
</dbReference>
<keyword evidence="5 6" id="KW-0472">Membrane</keyword>
<proteinExistence type="inferred from homology"/>
<comment type="similarity">
    <text evidence="2">Belongs to the PucC family.</text>
</comment>
<dbReference type="EMBL" id="ONZF01000005">
    <property type="protein sequence ID" value="SPJ24666.1"/>
    <property type="molecule type" value="Genomic_DNA"/>
</dbReference>
<feature type="transmembrane region" description="Helical" evidence="6">
    <location>
        <begin position="253"/>
        <end position="270"/>
    </location>
</feature>
<comment type="subcellular location">
    <subcellularLocation>
        <location evidence="1">Membrane</location>
        <topology evidence="1">Multi-pass membrane protein</topology>
    </subcellularLocation>
</comment>
<reference evidence="7 8" key="1">
    <citation type="submission" date="2018-03" db="EMBL/GenBank/DDBJ databases">
        <authorList>
            <person name="Keele B.F."/>
        </authorList>
    </citation>
    <scope>NUCLEOTIDE SEQUENCE [LARGE SCALE GENOMIC DNA]</scope>
    <source>
        <strain evidence="7 8">CECT 8504</strain>
    </source>
</reference>
<dbReference type="Gene3D" id="1.20.1250.20">
    <property type="entry name" value="MFS general substrate transporter like domains"/>
    <property type="match status" value="1"/>
</dbReference>
<dbReference type="InterPro" id="IPR004896">
    <property type="entry name" value="PucC-rel"/>
</dbReference>
<dbReference type="InterPro" id="IPR036259">
    <property type="entry name" value="MFS_trans_sf"/>
</dbReference>
<evidence type="ECO:0000256" key="3">
    <source>
        <dbReference type="ARBA" id="ARBA00022692"/>
    </source>
</evidence>
<feature type="transmembrane region" description="Helical" evidence="6">
    <location>
        <begin position="96"/>
        <end position="121"/>
    </location>
</feature>
<evidence type="ECO:0000256" key="4">
    <source>
        <dbReference type="ARBA" id="ARBA00022989"/>
    </source>
</evidence>
<feature type="transmembrane region" description="Helical" evidence="6">
    <location>
        <begin position="345"/>
        <end position="369"/>
    </location>
</feature>
<dbReference type="CDD" id="cd06176">
    <property type="entry name" value="MFS_BCD_PucC-like"/>
    <property type="match status" value="1"/>
</dbReference>
<evidence type="ECO:0008006" key="9">
    <source>
        <dbReference type="Google" id="ProtNLM"/>
    </source>
</evidence>
<dbReference type="OrthoDB" id="8558818at2"/>
<dbReference type="PIRSF" id="PIRSF016565">
    <property type="entry name" value="PucC"/>
    <property type="match status" value="1"/>
</dbReference>
<keyword evidence="3 6" id="KW-0812">Transmembrane</keyword>
<protein>
    <recommendedName>
        <fullName evidence="9">Major facilitator superfamily (MFS) profile domain-containing protein</fullName>
    </recommendedName>
</protein>
<sequence length="474" mass="49392">MSLARLPLRYLPFADAASEGLPIGQLLRLSLFQVSVGMASVLLLGTLNRVMIVELGLGAMLVAAMIALPVLVAPFRAFLGHRSDTHRSAIGWKRVPYLWFGTLWQMAGLALMPFALLVLGGDTVHDVPFAGEVLAGAAFIMTGFGLHMTQTAGLALACDRADEDTRPRVVALLYVMFLLGMGISALVMGWLLADFTPLALIRVVQGAALATVALNLIALWKQERVRPQNRTERAEPRPAFGEAWRDFASGGDAGRLLAVVFAGTLAFNMQDVLLEPYGGEILGLSVGHTTWLSAMWAGGALVGFAFAARWLTSGLDPFRMAARGILFGVCAFSAVIFAPPMQAPALFYAGAIGIGLGGGLFSVATLTAAMTLPARGVAGRGLALGAWGAAQATAAGLAIGLGGAVKDGVGALAASGALGATLDTPAIGYTTVYHIEIALLFGTLAVLGPLVRLSFVHPIETREDGKIGLADFPT</sequence>
<evidence type="ECO:0000313" key="8">
    <source>
        <dbReference type="Proteomes" id="UP000244912"/>
    </source>
</evidence>
<gene>
    <name evidence="7" type="ORF">PAA8504_02503</name>
</gene>
<dbReference type="InterPro" id="IPR026036">
    <property type="entry name" value="PucC"/>
</dbReference>
<evidence type="ECO:0000256" key="2">
    <source>
        <dbReference type="ARBA" id="ARBA00008412"/>
    </source>
</evidence>
<dbReference type="Pfam" id="PF03209">
    <property type="entry name" value="PUCC"/>
    <property type="match status" value="1"/>
</dbReference>
<name>A0A2R8BX69_9RHOB</name>
<feature type="transmembrane region" description="Helical" evidence="6">
    <location>
        <begin position="199"/>
        <end position="220"/>
    </location>
</feature>
<feature type="transmembrane region" description="Helical" evidence="6">
    <location>
        <begin position="320"/>
        <end position="339"/>
    </location>
</feature>
<evidence type="ECO:0000256" key="5">
    <source>
        <dbReference type="ARBA" id="ARBA00023136"/>
    </source>
</evidence>
<organism evidence="7 8">
    <name type="scientific">Palleronia abyssalis</name>
    <dbReference type="NCBI Taxonomy" id="1501240"/>
    <lineage>
        <taxon>Bacteria</taxon>
        <taxon>Pseudomonadati</taxon>
        <taxon>Pseudomonadota</taxon>
        <taxon>Alphaproteobacteria</taxon>
        <taxon>Rhodobacterales</taxon>
        <taxon>Roseobacteraceae</taxon>
        <taxon>Palleronia</taxon>
    </lineage>
</organism>
<dbReference type="GO" id="GO:0016020">
    <property type="term" value="C:membrane"/>
    <property type="evidence" value="ECO:0007669"/>
    <property type="project" value="UniProtKB-SubCell"/>
</dbReference>
<dbReference type="PANTHER" id="PTHR23538">
    <property type="entry name" value="44.5 KD BACTERIOCHLOROPHYLL SYNTHASE SUBUNIT"/>
    <property type="match status" value="1"/>
</dbReference>